<dbReference type="KEGG" id="abp:AGABI1DRAFT99817"/>
<dbReference type="RefSeq" id="XP_007329424.1">
    <property type="nucleotide sequence ID" value="XM_007329362.1"/>
</dbReference>
<dbReference type="AlphaFoldDB" id="K5WXK1"/>
<dbReference type="Proteomes" id="UP000008493">
    <property type="component" value="Unassembled WGS sequence"/>
</dbReference>
<sequence>MPVDRSCSDKAGAVGGGASRLFIPFDDDDDKVSRESVPFSELAASGGTGGIASPGAKKPFLVVAGKRAFKENKPFAFGADATRRMNLEADALIALGLSGIPFRGRDEGKLGACDEEDDCMT</sequence>
<dbReference type="OrthoDB" id="10545327at2759"/>
<dbReference type="EMBL" id="JH971389">
    <property type="protein sequence ID" value="EKM80211.1"/>
    <property type="molecule type" value="Genomic_DNA"/>
</dbReference>
<dbReference type="GeneID" id="18833019"/>
<keyword evidence="2" id="KW-1185">Reference proteome</keyword>
<protein>
    <submittedName>
        <fullName evidence="1">Uncharacterized protein</fullName>
    </submittedName>
</protein>
<reference evidence="2" key="1">
    <citation type="journal article" date="2012" name="Proc. Natl. Acad. Sci. U.S.A.">
        <title>Genome sequence of the button mushroom Agaricus bisporus reveals mechanisms governing adaptation to a humic-rich ecological niche.</title>
        <authorList>
            <person name="Morin E."/>
            <person name="Kohler A."/>
            <person name="Baker A.R."/>
            <person name="Foulongne-Oriol M."/>
            <person name="Lombard V."/>
            <person name="Nagy L.G."/>
            <person name="Ohm R.A."/>
            <person name="Patyshakuliyeva A."/>
            <person name="Brun A."/>
            <person name="Aerts A.L."/>
            <person name="Bailey A.M."/>
            <person name="Billette C."/>
            <person name="Coutinho P.M."/>
            <person name="Deakin G."/>
            <person name="Doddapaneni H."/>
            <person name="Floudas D."/>
            <person name="Grimwood J."/>
            <person name="Hilden K."/>
            <person name="Kuees U."/>
            <person name="LaButti K.M."/>
            <person name="Lapidus A."/>
            <person name="Lindquist E.A."/>
            <person name="Lucas S.M."/>
            <person name="Murat C."/>
            <person name="Riley R.W."/>
            <person name="Salamov A.A."/>
            <person name="Schmutz J."/>
            <person name="Subramanian V."/>
            <person name="Woesten H.A.B."/>
            <person name="Xu J."/>
            <person name="Eastwood D.C."/>
            <person name="Foster G.D."/>
            <person name="Sonnenberg A.S."/>
            <person name="Cullen D."/>
            <person name="de Vries R.P."/>
            <person name="Lundell T."/>
            <person name="Hibbett D.S."/>
            <person name="Henrissat B."/>
            <person name="Burton K.S."/>
            <person name="Kerrigan R.W."/>
            <person name="Challen M.P."/>
            <person name="Grigoriev I.V."/>
            <person name="Martin F."/>
        </authorList>
    </citation>
    <scope>NUCLEOTIDE SEQUENCE [LARGE SCALE GENOMIC DNA]</scope>
    <source>
        <strain evidence="2">JB137-S8 / ATCC MYA-4627 / FGSC 10392</strain>
    </source>
</reference>
<dbReference type="HOGENOM" id="CLU_2037387_0_0_1"/>
<gene>
    <name evidence="1" type="ORF">AGABI1DRAFT_99817</name>
</gene>
<accession>K5WXK1</accession>
<evidence type="ECO:0000313" key="2">
    <source>
        <dbReference type="Proteomes" id="UP000008493"/>
    </source>
</evidence>
<dbReference type="InParanoid" id="K5WXK1"/>
<proteinExistence type="predicted"/>
<organism evidence="1 2">
    <name type="scientific">Agaricus bisporus var. burnettii (strain JB137-S8 / ATCC MYA-4627 / FGSC 10392)</name>
    <name type="common">White button mushroom</name>
    <dbReference type="NCBI Taxonomy" id="597362"/>
    <lineage>
        <taxon>Eukaryota</taxon>
        <taxon>Fungi</taxon>
        <taxon>Dikarya</taxon>
        <taxon>Basidiomycota</taxon>
        <taxon>Agaricomycotina</taxon>
        <taxon>Agaricomycetes</taxon>
        <taxon>Agaricomycetidae</taxon>
        <taxon>Agaricales</taxon>
        <taxon>Agaricineae</taxon>
        <taxon>Agaricaceae</taxon>
        <taxon>Agaricus</taxon>
    </lineage>
</organism>
<name>K5WXK1_AGABU</name>
<evidence type="ECO:0000313" key="1">
    <source>
        <dbReference type="EMBL" id="EKM80211.1"/>
    </source>
</evidence>